<dbReference type="RefSeq" id="WP_161072961.1">
    <property type="nucleotide sequence ID" value="NZ_WWCU01000015.1"/>
</dbReference>
<accession>A0A7X4HD92</accession>
<reference evidence="3 4" key="1">
    <citation type="submission" date="2019-12" db="EMBL/GenBank/DDBJ databases">
        <title>Novel species isolated from a subtropical stream in China.</title>
        <authorList>
            <person name="Lu H."/>
        </authorList>
    </citation>
    <scope>NUCLEOTIDE SEQUENCE [LARGE SCALE GENOMIC DNA]</scope>
    <source>
        <strain evidence="3 4">FT127W</strain>
    </source>
</reference>
<keyword evidence="3" id="KW-0489">Methyltransferase</keyword>
<evidence type="ECO:0000313" key="3">
    <source>
        <dbReference type="EMBL" id="MYN08648.1"/>
    </source>
</evidence>
<dbReference type="GO" id="GO:0032259">
    <property type="term" value="P:methylation"/>
    <property type="evidence" value="ECO:0007669"/>
    <property type="project" value="UniProtKB-KW"/>
</dbReference>
<dbReference type="Proteomes" id="UP000450676">
    <property type="component" value="Unassembled WGS sequence"/>
</dbReference>
<dbReference type="GO" id="GO:0008168">
    <property type="term" value="F:methyltransferase activity"/>
    <property type="evidence" value="ECO:0007669"/>
    <property type="project" value="UniProtKB-KW"/>
</dbReference>
<proteinExistence type="predicted"/>
<name>A0A7X4HD92_9BURK</name>
<organism evidence="3 4">
    <name type="scientific">Pseudoduganella aquatica</name>
    <dbReference type="NCBI Taxonomy" id="2660641"/>
    <lineage>
        <taxon>Bacteria</taxon>
        <taxon>Pseudomonadati</taxon>
        <taxon>Pseudomonadota</taxon>
        <taxon>Betaproteobacteria</taxon>
        <taxon>Burkholderiales</taxon>
        <taxon>Oxalobacteraceae</taxon>
        <taxon>Telluria group</taxon>
        <taxon>Pseudoduganella</taxon>
    </lineage>
</organism>
<dbReference type="AlphaFoldDB" id="A0A7X4HD92"/>
<dbReference type="Pfam" id="PF19763">
    <property type="entry name" value="DUF6250"/>
    <property type="match status" value="1"/>
</dbReference>
<dbReference type="Gene3D" id="2.60.120.200">
    <property type="match status" value="1"/>
</dbReference>
<evidence type="ECO:0000256" key="1">
    <source>
        <dbReference type="SAM" id="SignalP"/>
    </source>
</evidence>
<keyword evidence="3" id="KW-0808">Transferase</keyword>
<protein>
    <submittedName>
        <fullName evidence="3">Methyltransferase</fullName>
    </submittedName>
</protein>
<dbReference type="EMBL" id="WWCU01000015">
    <property type="protein sequence ID" value="MYN08648.1"/>
    <property type="molecule type" value="Genomic_DNA"/>
</dbReference>
<gene>
    <name evidence="3" type="ORF">GTP77_15020</name>
</gene>
<feature type="domain" description="DUF6250" evidence="2">
    <location>
        <begin position="78"/>
        <end position="234"/>
    </location>
</feature>
<keyword evidence="4" id="KW-1185">Reference proteome</keyword>
<dbReference type="InterPro" id="IPR046217">
    <property type="entry name" value="DUF6250"/>
</dbReference>
<comment type="caution">
    <text evidence="3">The sequence shown here is derived from an EMBL/GenBank/DDBJ whole genome shotgun (WGS) entry which is preliminary data.</text>
</comment>
<feature type="signal peptide" evidence="1">
    <location>
        <begin position="1"/>
        <end position="29"/>
    </location>
</feature>
<evidence type="ECO:0000259" key="2">
    <source>
        <dbReference type="Pfam" id="PF19763"/>
    </source>
</evidence>
<feature type="chain" id="PRO_5030988639" evidence="1">
    <location>
        <begin position="30"/>
        <end position="241"/>
    </location>
</feature>
<sequence>MMRAAARATAPALALAALSILCTIQAAHAQECSSWGRPGALLHSDGFDKDLSQWVAEYRAAPGSSITAAGGKLTMDLAGDATVWFKPRLSGDIQISYRRKMLMAGGANDRLSDLNQFWMASDPRNVNLFTRDGTFAQYDALSLYYMGMGGNTNTTTRFRKYDGKGQRVLLGDLADSEHLLLPNREYQIDIAVYQGCTRILVDGEPYFTYLDPEPLRSGHFGFRTTHSRQEISDFKVYQLIK</sequence>
<evidence type="ECO:0000313" key="4">
    <source>
        <dbReference type="Proteomes" id="UP000450676"/>
    </source>
</evidence>
<keyword evidence="1" id="KW-0732">Signal</keyword>